<gene>
    <name evidence="1" type="ORF">HAX54_047759</name>
</gene>
<protein>
    <submittedName>
        <fullName evidence="1">Uncharacterized protein</fullName>
    </submittedName>
</protein>
<dbReference type="Proteomes" id="UP000823775">
    <property type="component" value="Unassembled WGS sequence"/>
</dbReference>
<dbReference type="EMBL" id="JACEIK010007784">
    <property type="protein sequence ID" value="MCE3050650.1"/>
    <property type="molecule type" value="Genomic_DNA"/>
</dbReference>
<reference evidence="1 2" key="1">
    <citation type="journal article" date="2021" name="BMC Genomics">
        <title>Datura genome reveals duplications of psychoactive alkaloid biosynthetic genes and high mutation rate following tissue culture.</title>
        <authorList>
            <person name="Rajewski A."/>
            <person name="Carter-House D."/>
            <person name="Stajich J."/>
            <person name="Litt A."/>
        </authorList>
    </citation>
    <scope>NUCLEOTIDE SEQUENCE [LARGE SCALE GENOMIC DNA]</scope>
    <source>
        <strain evidence="1">AR-01</strain>
    </source>
</reference>
<evidence type="ECO:0000313" key="1">
    <source>
        <dbReference type="EMBL" id="MCE3050650.1"/>
    </source>
</evidence>
<evidence type="ECO:0000313" key="2">
    <source>
        <dbReference type="Proteomes" id="UP000823775"/>
    </source>
</evidence>
<proteinExistence type="predicted"/>
<comment type="caution">
    <text evidence="1">The sequence shown here is derived from an EMBL/GenBank/DDBJ whole genome shotgun (WGS) entry which is preliminary data.</text>
</comment>
<name>A0ABS8WMD3_DATST</name>
<organism evidence="1 2">
    <name type="scientific">Datura stramonium</name>
    <name type="common">Jimsonweed</name>
    <name type="synonym">Common thornapple</name>
    <dbReference type="NCBI Taxonomy" id="4076"/>
    <lineage>
        <taxon>Eukaryota</taxon>
        <taxon>Viridiplantae</taxon>
        <taxon>Streptophyta</taxon>
        <taxon>Embryophyta</taxon>
        <taxon>Tracheophyta</taxon>
        <taxon>Spermatophyta</taxon>
        <taxon>Magnoliopsida</taxon>
        <taxon>eudicotyledons</taxon>
        <taxon>Gunneridae</taxon>
        <taxon>Pentapetalae</taxon>
        <taxon>asterids</taxon>
        <taxon>lamiids</taxon>
        <taxon>Solanales</taxon>
        <taxon>Solanaceae</taxon>
        <taxon>Solanoideae</taxon>
        <taxon>Datureae</taxon>
        <taxon>Datura</taxon>
    </lineage>
</organism>
<accession>A0ABS8WMD3</accession>
<keyword evidence="2" id="KW-1185">Reference proteome</keyword>
<sequence>MSSVSKINIKVLNLTINLVARFSMGLWISQPDCLNLPRPFPVRHASFDPQHHQLTTNPAGHNSNHITSGAVNFANIAPSLKRPLEFSRARDGLYYLLFKNVITNVQVLHLLAVYPLPCLVHFIHLLVPTVGPGGCNSGIHLLQETL</sequence>